<dbReference type="InterPro" id="IPR053927">
    <property type="entry name" value="FlgK_helical"/>
</dbReference>
<proteinExistence type="inferred from homology"/>
<evidence type="ECO:0000256" key="4">
    <source>
        <dbReference type="ARBA" id="ARBA00016244"/>
    </source>
</evidence>
<evidence type="ECO:0000256" key="5">
    <source>
        <dbReference type="ARBA" id="ARBA00022525"/>
    </source>
</evidence>
<keyword evidence="10" id="KW-0966">Cell projection</keyword>
<dbReference type="GO" id="GO:0005198">
    <property type="term" value="F:structural molecule activity"/>
    <property type="evidence" value="ECO:0007669"/>
    <property type="project" value="InterPro"/>
</dbReference>
<dbReference type="PRINTS" id="PR01005">
    <property type="entry name" value="FLGHOOKAP1"/>
</dbReference>
<feature type="domain" description="Flagellar hook-associated protein FlgK helical" evidence="9">
    <location>
        <begin position="89"/>
        <end position="320"/>
    </location>
</feature>
<feature type="domain" description="Flagellar basal body rod protein N-terminal" evidence="7">
    <location>
        <begin position="9"/>
        <end position="36"/>
    </location>
</feature>
<dbReference type="Pfam" id="PF00460">
    <property type="entry name" value="Flg_bb_rod"/>
    <property type="match status" value="1"/>
</dbReference>
<reference evidence="11" key="1">
    <citation type="submission" date="2019-01" db="EMBL/GenBank/DDBJ databases">
        <title>Cytophagaceae bacterium strain CAR-16.</title>
        <authorList>
            <person name="Chen W.-M."/>
        </authorList>
    </citation>
    <scope>NUCLEOTIDE SEQUENCE [LARGE SCALE GENOMIC DNA]</scope>
    <source>
        <strain evidence="11">CHR27</strain>
    </source>
</reference>
<comment type="caution">
    <text evidence="10">The sequence shown here is derived from an EMBL/GenBank/DDBJ whole genome shotgun (WGS) entry which is preliminary data.</text>
</comment>
<gene>
    <name evidence="10" type="ORF">EQG66_08455</name>
</gene>
<dbReference type="SUPFAM" id="SSF64518">
    <property type="entry name" value="Phase 1 flagellin"/>
    <property type="match status" value="1"/>
</dbReference>
<name>A0A4Q1KHC6_9SPHN</name>
<dbReference type="Proteomes" id="UP000290958">
    <property type="component" value="Unassembled WGS sequence"/>
</dbReference>
<accession>A0A4Q1KHC6</accession>
<dbReference type="GO" id="GO:0009425">
    <property type="term" value="C:bacterial-type flagellum basal body"/>
    <property type="evidence" value="ECO:0007669"/>
    <property type="project" value="UniProtKB-SubCell"/>
</dbReference>
<dbReference type="GO" id="GO:0005576">
    <property type="term" value="C:extracellular region"/>
    <property type="evidence" value="ECO:0007669"/>
    <property type="project" value="UniProtKB-SubCell"/>
</dbReference>
<dbReference type="OrthoDB" id="7181295at2"/>
<comment type="subcellular location">
    <subcellularLocation>
        <location evidence="1">Bacterial flagellum basal body</location>
    </subcellularLocation>
    <subcellularLocation>
        <location evidence="2">Secreted</location>
    </subcellularLocation>
</comment>
<evidence type="ECO:0000256" key="3">
    <source>
        <dbReference type="ARBA" id="ARBA00009677"/>
    </source>
</evidence>
<dbReference type="InterPro" id="IPR002371">
    <property type="entry name" value="FlgK"/>
</dbReference>
<evidence type="ECO:0000259" key="7">
    <source>
        <dbReference type="Pfam" id="PF00460"/>
    </source>
</evidence>
<dbReference type="PANTHER" id="PTHR30033:SF2">
    <property type="entry name" value="FLAGELLAR HOOK PROTEIN"/>
    <property type="match status" value="1"/>
</dbReference>
<dbReference type="Pfam" id="PF06429">
    <property type="entry name" value="Flg_bbr_C"/>
    <property type="match status" value="1"/>
</dbReference>
<keyword evidence="10" id="KW-0282">Flagellum</keyword>
<dbReference type="RefSeq" id="WP_129404163.1">
    <property type="nucleotide sequence ID" value="NZ_SBKP01000007.1"/>
</dbReference>
<feature type="domain" description="Flagellar basal-body/hook protein C-terminal" evidence="8">
    <location>
        <begin position="658"/>
        <end position="697"/>
    </location>
</feature>
<keyword evidence="6" id="KW-0975">Bacterial flagellum</keyword>
<comment type="similarity">
    <text evidence="3">Belongs to the flagella basal body rod proteins family.</text>
</comment>
<dbReference type="InterPro" id="IPR001444">
    <property type="entry name" value="Flag_bb_rod_N"/>
</dbReference>
<evidence type="ECO:0000313" key="11">
    <source>
        <dbReference type="Proteomes" id="UP000290958"/>
    </source>
</evidence>
<evidence type="ECO:0000256" key="2">
    <source>
        <dbReference type="ARBA" id="ARBA00004613"/>
    </source>
</evidence>
<dbReference type="GO" id="GO:0044780">
    <property type="term" value="P:bacterial-type flagellum assembly"/>
    <property type="evidence" value="ECO:0007669"/>
    <property type="project" value="InterPro"/>
</dbReference>
<dbReference type="GO" id="GO:0009424">
    <property type="term" value="C:bacterial-type flagellum hook"/>
    <property type="evidence" value="ECO:0007669"/>
    <property type="project" value="InterPro"/>
</dbReference>
<evidence type="ECO:0000256" key="1">
    <source>
        <dbReference type="ARBA" id="ARBA00004117"/>
    </source>
</evidence>
<evidence type="ECO:0000313" key="10">
    <source>
        <dbReference type="EMBL" id="RXR28745.1"/>
    </source>
</evidence>
<dbReference type="Pfam" id="PF22638">
    <property type="entry name" value="FlgK_D1"/>
    <property type="match status" value="1"/>
</dbReference>
<organism evidence="10 11">
    <name type="scientific">Sphingobium fluviale</name>
    <dbReference type="NCBI Taxonomy" id="2506423"/>
    <lineage>
        <taxon>Bacteria</taxon>
        <taxon>Pseudomonadati</taxon>
        <taxon>Pseudomonadota</taxon>
        <taxon>Alphaproteobacteria</taxon>
        <taxon>Sphingomonadales</taxon>
        <taxon>Sphingomonadaceae</taxon>
        <taxon>Sphingobium</taxon>
    </lineage>
</organism>
<dbReference type="EMBL" id="SBKP01000007">
    <property type="protein sequence ID" value="RXR28745.1"/>
    <property type="molecule type" value="Genomic_DNA"/>
</dbReference>
<keyword evidence="10" id="KW-0969">Cilium</keyword>
<sequence length="699" mass="70755">MSLTDIFSSARSGLSAAQAALKTVSTNIANVGTPGYAREAVSLTTAVVQGRVTGVNVGEPSRIADQFLEDLVYGRAGEAGRAEVEAGYLDRLQSLLGQPGAEGGIPARIDALSAAATAMTGLPNSPQTVGNFVAQVRDAIASLQQLGQDANQVQADVEAEIGYDVERANSLLLRIHQLNGEVARLDGLGRSSSGAADRRMQSIEELSGLISVTVRHQTDGRITIDSADGKVLLDRQLRQLDYAIPGGGVAQGKYPPIAIRFADDAGTPGASTGDQLSGAASGGAIGGLVNLRDSVVPGFTDQLGLLFGGLAEAVNSASNAATAMPPPNALGGRATGLLGMDRLGFSGQAQFAVTDAQGTLVATTTIDFSALGAGATVNTAVAAINAGLGGAATASIDAQGVLSIIATAPGNGLSIGQGTPPSDRAGVGFSQFFGLNDVIQSADSALTPTGFAATDPHGFITGQTVELMLRDATGRELASASLSPQTGGTFGALVTSLNASALSAYGSVSMDAKGRFVFTPQPGYAGARLSIPSDSTDRAGTGRTFTALSGLTGAWAGIESGAVRKELVGNPSRLPLATLQSGIAIGSRALGSGDVSGALSMVNALNAVRDFSGHGMASLQRYTSDLVGGIGSAAALAQDRMTDATARKADAVNRRDSFSGVNLDEELSQMVVLQNSYGASARVITAASQMYDTLIEMMR</sequence>
<evidence type="ECO:0000256" key="6">
    <source>
        <dbReference type="ARBA" id="ARBA00023143"/>
    </source>
</evidence>
<keyword evidence="11" id="KW-1185">Reference proteome</keyword>
<dbReference type="PANTHER" id="PTHR30033">
    <property type="entry name" value="FLAGELLAR HOOK-ASSOCIATED PROTEIN 1"/>
    <property type="match status" value="1"/>
</dbReference>
<protein>
    <recommendedName>
        <fullName evidence="4">Flagellar hook-associated protein 1</fullName>
    </recommendedName>
</protein>
<evidence type="ECO:0000259" key="9">
    <source>
        <dbReference type="Pfam" id="PF22638"/>
    </source>
</evidence>
<dbReference type="AlphaFoldDB" id="A0A4Q1KHC6"/>
<dbReference type="InterPro" id="IPR010930">
    <property type="entry name" value="Flg_bb/hook_C_dom"/>
</dbReference>
<keyword evidence="5" id="KW-0964">Secreted</keyword>
<evidence type="ECO:0000259" key="8">
    <source>
        <dbReference type="Pfam" id="PF06429"/>
    </source>
</evidence>